<comment type="caution">
    <text evidence="2">The sequence shown here is derived from an EMBL/GenBank/DDBJ whole genome shotgun (WGS) entry which is preliminary data.</text>
</comment>
<dbReference type="GeneID" id="33567320"/>
<proteinExistence type="predicted"/>
<organism evidence="2 3">
    <name type="scientific">Lobosporangium transversale</name>
    <dbReference type="NCBI Taxonomy" id="64571"/>
    <lineage>
        <taxon>Eukaryota</taxon>
        <taxon>Fungi</taxon>
        <taxon>Fungi incertae sedis</taxon>
        <taxon>Mucoromycota</taxon>
        <taxon>Mortierellomycotina</taxon>
        <taxon>Mortierellomycetes</taxon>
        <taxon>Mortierellales</taxon>
        <taxon>Mortierellaceae</taxon>
        <taxon>Lobosporangium</taxon>
    </lineage>
</organism>
<dbReference type="RefSeq" id="XP_021877548.1">
    <property type="nucleotide sequence ID" value="XM_022025476.1"/>
</dbReference>
<dbReference type="Proteomes" id="UP000193648">
    <property type="component" value="Unassembled WGS sequence"/>
</dbReference>
<evidence type="ECO:0000313" key="2">
    <source>
        <dbReference type="EMBL" id="ORZ06385.1"/>
    </source>
</evidence>
<keyword evidence="3" id="KW-1185">Reference proteome</keyword>
<evidence type="ECO:0000313" key="3">
    <source>
        <dbReference type="Proteomes" id="UP000193648"/>
    </source>
</evidence>
<dbReference type="AlphaFoldDB" id="A0A1Y2GBN5"/>
<dbReference type="EMBL" id="MCFF01000046">
    <property type="protein sequence ID" value="ORZ06385.1"/>
    <property type="molecule type" value="Genomic_DNA"/>
</dbReference>
<feature type="transmembrane region" description="Helical" evidence="1">
    <location>
        <begin position="59"/>
        <end position="80"/>
    </location>
</feature>
<sequence length="94" mass="10999">MNCEYVIAFVNAFWLWLWLRLCLCHTPIAWTSFASVNSHPILHLPTVTNRYSRLYSQRLFLSIFLFSLFVIPYTPCSFSGPQLHLKTVYPDING</sequence>
<reference evidence="2 3" key="1">
    <citation type="submission" date="2016-07" db="EMBL/GenBank/DDBJ databases">
        <title>Pervasive Adenine N6-methylation of Active Genes in Fungi.</title>
        <authorList>
            <consortium name="DOE Joint Genome Institute"/>
            <person name="Mondo S.J."/>
            <person name="Dannebaum R.O."/>
            <person name="Kuo R.C."/>
            <person name="Labutti K."/>
            <person name="Haridas S."/>
            <person name="Kuo A."/>
            <person name="Salamov A."/>
            <person name="Ahrendt S.R."/>
            <person name="Lipzen A."/>
            <person name="Sullivan W."/>
            <person name="Andreopoulos W.B."/>
            <person name="Clum A."/>
            <person name="Lindquist E."/>
            <person name="Daum C."/>
            <person name="Ramamoorthy G.K."/>
            <person name="Gryganskyi A."/>
            <person name="Culley D."/>
            <person name="Magnuson J.K."/>
            <person name="James T.Y."/>
            <person name="O'Malley M.A."/>
            <person name="Stajich J.E."/>
            <person name="Spatafora J.W."/>
            <person name="Visel A."/>
            <person name="Grigoriev I.V."/>
        </authorList>
    </citation>
    <scope>NUCLEOTIDE SEQUENCE [LARGE SCALE GENOMIC DNA]</scope>
    <source>
        <strain evidence="2 3">NRRL 3116</strain>
    </source>
</reference>
<keyword evidence="1" id="KW-0812">Transmembrane</keyword>
<evidence type="ECO:0000256" key="1">
    <source>
        <dbReference type="SAM" id="Phobius"/>
    </source>
</evidence>
<name>A0A1Y2GBN5_9FUNG</name>
<dbReference type="InParanoid" id="A0A1Y2GBN5"/>
<accession>A0A1Y2GBN5</accession>
<keyword evidence="1" id="KW-0472">Membrane</keyword>
<gene>
    <name evidence="2" type="ORF">BCR41DRAFT_361172</name>
</gene>
<feature type="transmembrane region" description="Helical" evidence="1">
    <location>
        <begin position="6"/>
        <end position="23"/>
    </location>
</feature>
<keyword evidence="1" id="KW-1133">Transmembrane helix</keyword>
<protein>
    <submittedName>
        <fullName evidence="2">Uncharacterized protein</fullName>
    </submittedName>
</protein>